<dbReference type="InterPro" id="IPR028082">
    <property type="entry name" value="Peripla_BP_I"/>
</dbReference>
<name>A0ABU8ZBE3_9ENTR</name>
<evidence type="ECO:0000259" key="4">
    <source>
        <dbReference type="PROSITE" id="PS50932"/>
    </source>
</evidence>
<dbReference type="InterPro" id="IPR001761">
    <property type="entry name" value="Peripla_BP/Lac1_sug-bd_dom"/>
</dbReference>
<dbReference type="RefSeq" id="WP_331835705.1">
    <property type="nucleotide sequence ID" value="NZ_JARXNH020000057.1"/>
</dbReference>
<proteinExistence type="predicted"/>
<dbReference type="PANTHER" id="PTHR30146">
    <property type="entry name" value="LACI-RELATED TRANSCRIPTIONAL REPRESSOR"/>
    <property type="match status" value="1"/>
</dbReference>
<organism evidence="5 6">
    <name type="scientific">Raoultella scottii</name>
    <dbReference type="NCBI Taxonomy" id="3040937"/>
    <lineage>
        <taxon>Bacteria</taxon>
        <taxon>Pseudomonadati</taxon>
        <taxon>Pseudomonadota</taxon>
        <taxon>Gammaproteobacteria</taxon>
        <taxon>Enterobacterales</taxon>
        <taxon>Enterobacteriaceae</taxon>
        <taxon>Klebsiella/Raoultella group</taxon>
        <taxon>Raoultella</taxon>
    </lineage>
</organism>
<dbReference type="SUPFAM" id="SSF47413">
    <property type="entry name" value="lambda repressor-like DNA-binding domains"/>
    <property type="match status" value="1"/>
</dbReference>
<gene>
    <name evidence="5" type="ORF">QFI66_022410</name>
</gene>
<comment type="caution">
    <text evidence="5">The sequence shown here is derived from an EMBL/GenBank/DDBJ whole genome shotgun (WGS) entry which is preliminary data.</text>
</comment>
<dbReference type="PROSITE" id="PS50932">
    <property type="entry name" value="HTH_LACI_2"/>
    <property type="match status" value="1"/>
</dbReference>
<feature type="domain" description="HTH lacI-type" evidence="4">
    <location>
        <begin position="1"/>
        <end position="55"/>
    </location>
</feature>
<evidence type="ECO:0000256" key="3">
    <source>
        <dbReference type="ARBA" id="ARBA00023163"/>
    </source>
</evidence>
<dbReference type="Pfam" id="PF00356">
    <property type="entry name" value="LacI"/>
    <property type="match status" value="1"/>
</dbReference>
<evidence type="ECO:0000256" key="2">
    <source>
        <dbReference type="ARBA" id="ARBA00023125"/>
    </source>
</evidence>
<evidence type="ECO:0000313" key="5">
    <source>
        <dbReference type="EMBL" id="MEK0250837.1"/>
    </source>
</evidence>
<evidence type="ECO:0000313" key="6">
    <source>
        <dbReference type="Proteomes" id="UP001334005"/>
    </source>
</evidence>
<dbReference type="EMBL" id="JARXNH020000057">
    <property type="protein sequence ID" value="MEK0250837.1"/>
    <property type="molecule type" value="Genomic_DNA"/>
</dbReference>
<keyword evidence="2 5" id="KW-0238">DNA-binding</keyword>
<reference evidence="5 6" key="1">
    <citation type="submission" date="2024-03" db="EMBL/GenBank/DDBJ databases">
        <title>Two novel Raoultella species associated with bleeding cankers of broadleaf hosts, Raoultella scottia sp. nov. and Raoultella lignicola sp. nov.</title>
        <authorList>
            <person name="Brady C.L."/>
        </authorList>
    </citation>
    <scope>NUCLEOTIDE SEQUENCE [LARGE SCALE GENOMIC DNA]</scope>
    <source>
        <strain evidence="5 6">BAC 10a-01-01</strain>
    </source>
</reference>
<dbReference type="InterPro" id="IPR010982">
    <property type="entry name" value="Lambda_DNA-bd_dom_sf"/>
</dbReference>
<accession>A0ABU8ZBE3</accession>
<dbReference type="InterPro" id="IPR000843">
    <property type="entry name" value="HTH_LacI"/>
</dbReference>
<dbReference type="Pfam" id="PF00532">
    <property type="entry name" value="Peripla_BP_1"/>
    <property type="match status" value="1"/>
</dbReference>
<dbReference type="CDD" id="cd01392">
    <property type="entry name" value="HTH_LacI"/>
    <property type="match status" value="1"/>
</dbReference>
<protein>
    <submittedName>
        <fullName evidence="5">LacI family DNA-binding transcriptional regulator</fullName>
    </submittedName>
</protein>
<dbReference type="PANTHER" id="PTHR30146:SF109">
    <property type="entry name" value="HTH-TYPE TRANSCRIPTIONAL REGULATOR GALS"/>
    <property type="match status" value="1"/>
</dbReference>
<dbReference type="SMART" id="SM00354">
    <property type="entry name" value="HTH_LACI"/>
    <property type="match status" value="1"/>
</dbReference>
<keyword evidence="1" id="KW-0805">Transcription regulation</keyword>
<evidence type="ECO:0000256" key="1">
    <source>
        <dbReference type="ARBA" id="ARBA00023015"/>
    </source>
</evidence>
<keyword evidence="6" id="KW-1185">Reference proteome</keyword>
<dbReference type="GO" id="GO:0003677">
    <property type="term" value="F:DNA binding"/>
    <property type="evidence" value="ECO:0007669"/>
    <property type="project" value="UniProtKB-KW"/>
</dbReference>
<dbReference type="SUPFAM" id="SSF53822">
    <property type="entry name" value="Periplasmic binding protein-like I"/>
    <property type="match status" value="1"/>
</dbReference>
<sequence length="334" mass="37522">MNIKALAKKLNLSIATVSRALNNHPEVSAATQQRVREAATLYGYLPNAAGRNLRKGKVNTVALLLPSGDGDNFYTASFFMRVAAGLQARLRQQDIDTILHLALDDEDERLWLQKIIEQRKADAVILTNTTLHDPRIEYLDQHAFPFATLGRSHTLQGEFNWVDLDFAYVAKVAIERGKRAGYKNFALVTLGRQSAQGDIFARAWRDALSLHDIPVNDNYVYYGEISEASGYEALQYFHALTAPPDYVVFLSDLQLLGASAYSQQHGWDLAFFAGVFSSDMSSFLPTKPTGFEIPYQQLGSELALAVLNAMQKKSEPRHSLPELRFVERREHVMR</sequence>
<dbReference type="Gene3D" id="3.40.50.2300">
    <property type="match status" value="2"/>
</dbReference>
<dbReference type="Gene3D" id="1.10.260.40">
    <property type="entry name" value="lambda repressor-like DNA-binding domains"/>
    <property type="match status" value="1"/>
</dbReference>
<dbReference type="Proteomes" id="UP001334005">
    <property type="component" value="Unassembled WGS sequence"/>
</dbReference>
<keyword evidence="3" id="KW-0804">Transcription</keyword>